<evidence type="ECO:0000313" key="11">
    <source>
        <dbReference type="Proteomes" id="UP000010798"/>
    </source>
</evidence>
<dbReference type="SUPFAM" id="SSF47384">
    <property type="entry name" value="Homodimeric domain of signal transducing histidine kinase"/>
    <property type="match status" value="1"/>
</dbReference>
<dbReference type="GO" id="GO:0000155">
    <property type="term" value="F:phosphorelay sensor kinase activity"/>
    <property type="evidence" value="ECO:0007669"/>
    <property type="project" value="InterPro"/>
</dbReference>
<dbReference type="Gene3D" id="3.30.450.20">
    <property type="entry name" value="PAS domain"/>
    <property type="match status" value="2"/>
</dbReference>
<dbReference type="PROSITE" id="PS50112">
    <property type="entry name" value="PAS"/>
    <property type="match status" value="2"/>
</dbReference>
<dbReference type="PANTHER" id="PTHR43304">
    <property type="entry name" value="PHYTOCHROME-LIKE PROTEIN CPH1"/>
    <property type="match status" value="1"/>
</dbReference>
<name>L0DEB7_SINAD</name>
<dbReference type="InterPro" id="IPR005467">
    <property type="entry name" value="His_kinase_dom"/>
</dbReference>
<keyword evidence="7" id="KW-1133">Transmembrane helix</keyword>
<feature type="domain" description="PAS" evidence="9">
    <location>
        <begin position="305"/>
        <end position="358"/>
    </location>
</feature>
<feature type="transmembrane region" description="Helical" evidence="7">
    <location>
        <begin position="43"/>
        <end position="59"/>
    </location>
</feature>
<dbReference type="SMART" id="SM00387">
    <property type="entry name" value="HATPase_c"/>
    <property type="match status" value="1"/>
</dbReference>
<dbReference type="InterPro" id="IPR003661">
    <property type="entry name" value="HisK_dim/P_dom"/>
</dbReference>
<dbReference type="InterPro" id="IPR036097">
    <property type="entry name" value="HisK_dim/P_sf"/>
</dbReference>
<dbReference type="STRING" id="886293.Sinac_2878"/>
<dbReference type="InterPro" id="IPR013655">
    <property type="entry name" value="PAS_fold_3"/>
</dbReference>
<evidence type="ECO:0000313" key="10">
    <source>
        <dbReference type="EMBL" id="AGA27168.1"/>
    </source>
</evidence>
<dbReference type="CDD" id="cd00082">
    <property type="entry name" value="HisKA"/>
    <property type="match status" value="1"/>
</dbReference>
<dbReference type="InterPro" id="IPR000014">
    <property type="entry name" value="PAS"/>
</dbReference>
<keyword evidence="6" id="KW-0175">Coiled coil</keyword>
<dbReference type="EC" id="2.7.13.3" evidence="2"/>
<evidence type="ECO:0000256" key="6">
    <source>
        <dbReference type="SAM" id="Coils"/>
    </source>
</evidence>
<keyword evidence="7" id="KW-0472">Membrane</keyword>
<dbReference type="Pfam" id="PF02518">
    <property type="entry name" value="HATPase_c"/>
    <property type="match status" value="1"/>
</dbReference>
<dbReference type="OrthoDB" id="231918at2"/>
<dbReference type="SMART" id="SM00091">
    <property type="entry name" value="PAS"/>
    <property type="match status" value="2"/>
</dbReference>
<dbReference type="SUPFAM" id="SSF55785">
    <property type="entry name" value="PYP-like sensor domain (PAS domain)"/>
    <property type="match status" value="2"/>
</dbReference>
<evidence type="ECO:0000259" key="9">
    <source>
        <dbReference type="PROSITE" id="PS50112"/>
    </source>
</evidence>
<dbReference type="AlphaFoldDB" id="L0DEB7"/>
<dbReference type="InterPro" id="IPR004358">
    <property type="entry name" value="Sig_transdc_His_kin-like_C"/>
</dbReference>
<evidence type="ECO:0000256" key="2">
    <source>
        <dbReference type="ARBA" id="ARBA00012438"/>
    </source>
</evidence>
<evidence type="ECO:0000259" key="8">
    <source>
        <dbReference type="PROSITE" id="PS50109"/>
    </source>
</evidence>
<accession>L0DEB7</accession>
<reference evidence="10 11" key="1">
    <citation type="submission" date="2012-02" db="EMBL/GenBank/DDBJ databases">
        <title>Complete sequence of chromosome of Singulisphaera acidiphila DSM 18658.</title>
        <authorList>
            <consortium name="US DOE Joint Genome Institute (JGI-PGF)"/>
            <person name="Lucas S."/>
            <person name="Copeland A."/>
            <person name="Lapidus A."/>
            <person name="Glavina del Rio T."/>
            <person name="Dalin E."/>
            <person name="Tice H."/>
            <person name="Bruce D."/>
            <person name="Goodwin L."/>
            <person name="Pitluck S."/>
            <person name="Peters L."/>
            <person name="Ovchinnikova G."/>
            <person name="Chertkov O."/>
            <person name="Kyrpides N."/>
            <person name="Mavromatis K."/>
            <person name="Ivanova N."/>
            <person name="Brettin T."/>
            <person name="Detter J.C."/>
            <person name="Han C."/>
            <person name="Larimer F."/>
            <person name="Land M."/>
            <person name="Hauser L."/>
            <person name="Markowitz V."/>
            <person name="Cheng J.-F."/>
            <person name="Hugenholtz P."/>
            <person name="Woyke T."/>
            <person name="Wu D."/>
            <person name="Tindall B."/>
            <person name="Pomrenke H."/>
            <person name="Brambilla E."/>
            <person name="Klenk H.-P."/>
            <person name="Eisen J.A."/>
        </authorList>
    </citation>
    <scope>NUCLEOTIDE SEQUENCE [LARGE SCALE GENOMIC DNA]</scope>
    <source>
        <strain evidence="11">ATCC BAA-1392 / DSM 18658 / VKM B-2454 / MOB10</strain>
    </source>
</reference>
<keyword evidence="3" id="KW-0597">Phosphoprotein</keyword>
<comment type="catalytic activity">
    <reaction evidence="1">
        <text>ATP + protein L-histidine = ADP + protein N-phospho-L-histidine.</text>
        <dbReference type="EC" id="2.7.13.3"/>
    </reaction>
</comment>
<dbReference type="InterPro" id="IPR035965">
    <property type="entry name" value="PAS-like_dom_sf"/>
</dbReference>
<gene>
    <name evidence="10" type="ordered locus">Sinac_2878</name>
</gene>
<dbReference type="RefSeq" id="WP_015246318.1">
    <property type="nucleotide sequence ID" value="NC_019892.1"/>
</dbReference>
<protein>
    <recommendedName>
        <fullName evidence="2">histidine kinase</fullName>
        <ecNumber evidence="2">2.7.13.3</ecNumber>
    </recommendedName>
</protein>
<dbReference type="Pfam" id="PF08447">
    <property type="entry name" value="PAS_3"/>
    <property type="match status" value="1"/>
</dbReference>
<dbReference type="KEGG" id="saci:Sinac_2878"/>
<dbReference type="eggNOG" id="COG2202">
    <property type="taxonomic scope" value="Bacteria"/>
</dbReference>
<feature type="domain" description="PAS" evidence="9">
    <location>
        <begin position="186"/>
        <end position="228"/>
    </location>
</feature>
<dbReference type="InterPro" id="IPR052162">
    <property type="entry name" value="Sensor_kinase/Photoreceptor"/>
</dbReference>
<dbReference type="Gene3D" id="3.30.565.10">
    <property type="entry name" value="Histidine kinase-like ATPase, C-terminal domain"/>
    <property type="match status" value="1"/>
</dbReference>
<dbReference type="Pfam" id="PF00512">
    <property type="entry name" value="HisKA"/>
    <property type="match status" value="1"/>
</dbReference>
<dbReference type="PROSITE" id="PS50109">
    <property type="entry name" value="HIS_KIN"/>
    <property type="match status" value="1"/>
</dbReference>
<dbReference type="Proteomes" id="UP000010798">
    <property type="component" value="Chromosome"/>
</dbReference>
<evidence type="ECO:0000256" key="4">
    <source>
        <dbReference type="ARBA" id="ARBA00022679"/>
    </source>
</evidence>
<feature type="transmembrane region" description="Helical" evidence="7">
    <location>
        <begin position="16"/>
        <end position="37"/>
    </location>
</feature>
<sequence>MPAQSQRKPAYSQDQWGAALILGLLWVGFGTASYVILGYPRSLPILVLGALMLLIAGRVQSDSERKRWAAPIHQLARELNAIADDPQRPFELTYVPELGEVLRALRELKKVWHPIPKSDPPSSLNLTLSSGEFSSQQLTDSLTRSALLASLTPGVDSLDVSLSGDFSTTDMVSRLESRTFRWIESSAAEQEFLGWELKQLREMSFLEIVHPDDYERARDELRAAISKGEVHGLVLRIKTARGKPKAIEMNVGARYGPDLTVSHLRCHITDVTAKIRAERELRLRTRELTQVNEQLRHINRELEELKDRYSDLYQNAPAMYFSLDDQGRILECNDTLLRTLGYRRDEIISQSYERLLPEWRRSIFAARFADFRLNGKVEIESQWVMANAETIDVWVSGTTVIGLGGKLLHTRIVAQDVTARHRLEAELQEKNDRLAVTIDELSRKNKEMDEFTYVVSHDLQEPLRTLIAFSDFLLRDCGDKLDSNGQEYVRYLVDASRRMRALIHGLLTLSRAGRVTGDFTTVNLEEVMSFIKADLGELIRSKGAEVRTTAPLPTLWGDRDRISQLLANLISNGLKYNQSAAPWVEVGTLDDEPGPWLTVYVRDNGIGIDPQFHTKIFQLFRRLHTREEYEGTGAGLAICSKIVHAHGGRIWIESEPNQGATFFISLRRSPPESSMPQTEVTHAT</sequence>
<dbReference type="CDD" id="cd00130">
    <property type="entry name" value="PAS"/>
    <property type="match status" value="2"/>
</dbReference>
<dbReference type="Gene3D" id="1.10.287.130">
    <property type="match status" value="1"/>
</dbReference>
<evidence type="ECO:0000256" key="5">
    <source>
        <dbReference type="ARBA" id="ARBA00022777"/>
    </source>
</evidence>
<evidence type="ECO:0000256" key="3">
    <source>
        <dbReference type="ARBA" id="ARBA00022553"/>
    </source>
</evidence>
<organism evidence="10 11">
    <name type="scientific">Singulisphaera acidiphila (strain ATCC BAA-1392 / DSM 18658 / VKM B-2454 / MOB10)</name>
    <dbReference type="NCBI Taxonomy" id="886293"/>
    <lineage>
        <taxon>Bacteria</taxon>
        <taxon>Pseudomonadati</taxon>
        <taxon>Planctomycetota</taxon>
        <taxon>Planctomycetia</taxon>
        <taxon>Isosphaerales</taxon>
        <taxon>Isosphaeraceae</taxon>
        <taxon>Singulisphaera</taxon>
    </lineage>
</organism>
<feature type="coiled-coil region" evidence="6">
    <location>
        <begin position="285"/>
        <end position="315"/>
    </location>
</feature>
<dbReference type="PANTHER" id="PTHR43304:SF1">
    <property type="entry name" value="PAC DOMAIN-CONTAINING PROTEIN"/>
    <property type="match status" value="1"/>
</dbReference>
<dbReference type="InterPro" id="IPR036890">
    <property type="entry name" value="HATPase_C_sf"/>
</dbReference>
<dbReference type="NCBIfam" id="TIGR00229">
    <property type="entry name" value="sensory_box"/>
    <property type="match status" value="2"/>
</dbReference>
<dbReference type="Pfam" id="PF13426">
    <property type="entry name" value="PAS_9"/>
    <property type="match status" value="1"/>
</dbReference>
<keyword evidence="11" id="KW-1185">Reference proteome</keyword>
<feature type="domain" description="Histidine kinase" evidence="8">
    <location>
        <begin position="454"/>
        <end position="670"/>
    </location>
</feature>
<dbReference type="SMART" id="SM00388">
    <property type="entry name" value="HisKA"/>
    <property type="match status" value="1"/>
</dbReference>
<keyword evidence="4" id="KW-0808">Transferase</keyword>
<dbReference type="PRINTS" id="PR00344">
    <property type="entry name" value="BCTRLSENSOR"/>
</dbReference>
<evidence type="ECO:0000256" key="7">
    <source>
        <dbReference type="SAM" id="Phobius"/>
    </source>
</evidence>
<dbReference type="SUPFAM" id="SSF55874">
    <property type="entry name" value="ATPase domain of HSP90 chaperone/DNA topoisomerase II/histidine kinase"/>
    <property type="match status" value="1"/>
</dbReference>
<dbReference type="FunFam" id="3.30.565.10:FF:000006">
    <property type="entry name" value="Sensor histidine kinase WalK"/>
    <property type="match status" value="1"/>
</dbReference>
<dbReference type="eggNOG" id="COG4251">
    <property type="taxonomic scope" value="Bacteria"/>
</dbReference>
<feature type="coiled-coil region" evidence="6">
    <location>
        <begin position="420"/>
        <end position="447"/>
    </location>
</feature>
<proteinExistence type="predicted"/>
<keyword evidence="7" id="KW-0812">Transmembrane</keyword>
<dbReference type="InterPro" id="IPR003594">
    <property type="entry name" value="HATPase_dom"/>
</dbReference>
<evidence type="ECO:0000256" key="1">
    <source>
        <dbReference type="ARBA" id="ARBA00000085"/>
    </source>
</evidence>
<dbReference type="HOGENOM" id="CLU_402188_0_0_0"/>
<dbReference type="EMBL" id="CP003364">
    <property type="protein sequence ID" value="AGA27168.1"/>
    <property type="molecule type" value="Genomic_DNA"/>
</dbReference>
<keyword evidence="5" id="KW-0418">Kinase</keyword>